<organism evidence="8 9">
    <name type="scientific">Rhodoplanes serenus</name>
    <dbReference type="NCBI Taxonomy" id="200615"/>
    <lineage>
        <taxon>Bacteria</taxon>
        <taxon>Pseudomonadati</taxon>
        <taxon>Pseudomonadota</taxon>
        <taxon>Alphaproteobacteria</taxon>
        <taxon>Hyphomicrobiales</taxon>
        <taxon>Nitrobacteraceae</taxon>
        <taxon>Rhodoplanes</taxon>
    </lineage>
</organism>
<dbReference type="PANTHER" id="PTHR30627:SF1">
    <property type="entry name" value="PEPTIDOGLYCAN D,D-TRANSPEPTIDASE FTSI"/>
    <property type="match status" value="1"/>
</dbReference>
<feature type="transmembrane region" description="Helical" evidence="5">
    <location>
        <begin position="50"/>
        <end position="73"/>
    </location>
</feature>
<dbReference type="InterPro" id="IPR005311">
    <property type="entry name" value="PBP_dimer"/>
</dbReference>
<name>A0A447CP24_9BRAD</name>
<comment type="subcellular location">
    <subcellularLocation>
        <location evidence="1">Membrane</location>
    </subcellularLocation>
</comment>
<keyword evidence="3 5" id="KW-0472">Membrane</keyword>
<feature type="region of interest" description="Disordered" evidence="4">
    <location>
        <begin position="1"/>
        <end position="23"/>
    </location>
</feature>
<dbReference type="InterPro" id="IPR012338">
    <property type="entry name" value="Beta-lactam/transpept-like"/>
</dbReference>
<evidence type="ECO:0000256" key="2">
    <source>
        <dbReference type="ARBA" id="ARBA00022645"/>
    </source>
</evidence>
<feature type="domain" description="Penicillin-binding protein transpeptidase" evidence="6">
    <location>
        <begin position="264"/>
        <end position="562"/>
    </location>
</feature>
<dbReference type="EMBL" id="UWOC01000001">
    <property type="protein sequence ID" value="VCU06917.1"/>
    <property type="molecule type" value="Genomic_DNA"/>
</dbReference>
<dbReference type="GO" id="GO:0004180">
    <property type="term" value="F:carboxypeptidase activity"/>
    <property type="evidence" value="ECO:0007669"/>
    <property type="project" value="UniProtKB-KW"/>
</dbReference>
<gene>
    <name evidence="8" type="primary">ftsI</name>
    <name evidence="8" type="ORF">RHODGE_RHODGE_00007</name>
</gene>
<keyword evidence="2" id="KW-0378">Hydrolase</keyword>
<dbReference type="RefSeq" id="WP_129607130.1">
    <property type="nucleotide sequence ID" value="NZ_UWOC01000001.1"/>
</dbReference>
<evidence type="ECO:0000256" key="4">
    <source>
        <dbReference type="SAM" id="MobiDB-lite"/>
    </source>
</evidence>
<keyword evidence="5" id="KW-0812">Transmembrane</keyword>
<dbReference type="Gene3D" id="3.40.710.10">
    <property type="entry name" value="DD-peptidase/beta-lactamase superfamily"/>
    <property type="match status" value="1"/>
</dbReference>
<dbReference type="Pfam" id="PF03717">
    <property type="entry name" value="PBP_dimer"/>
    <property type="match status" value="1"/>
</dbReference>
<keyword evidence="5" id="KW-1133">Transmembrane helix</keyword>
<evidence type="ECO:0000313" key="9">
    <source>
        <dbReference type="Proteomes" id="UP000289200"/>
    </source>
</evidence>
<keyword evidence="9" id="KW-1185">Reference proteome</keyword>
<evidence type="ECO:0000256" key="3">
    <source>
        <dbReference type="ARBA" id="ARBA00023136"/>
    </source>
</evidence>
<reference evidence="9" key="1">
    <citation type="submission" date="2018-10" db="EMBL/GenBank/DDBJ databases">
        <authorList>
            <person name="Peiro R."/>
            <person name="Begona"/>
            <person name="Cbmso G."/>
            <person name="Lopez M."/>
            <person name="Gonzalez S."/>
            <person name="Sacristan E."/>
            <person name="Castillo E."/>
        </authorList>
    </citation>
    <scope>NUCLEOTIDE SEQUENCE [LARGE SCALE GENOMIC DNA]</scope>
</reference>
<protein>
    <submittedName>
        <fullName evidence="8">Peptidoglycan D,D-transpeptidase FtsI</fullName>
    </submittedName>
</protein>
<accession>A0A447CP24</accession>
<dbReference type="GO" id="GO:0008658">
    <property type="term" value="F:penicillin binding"/>
    <property type="evidence" value="ECO:0007669"/>
    <property type="project" value="InterPro"/>
</dbReference>
<dbReference type="Proteomes" id="UP000289200">
    <property type="component" value="Unassembled WGS sequence"/>
</dbReference>
<dbReference type="GO" id="GO:0005886">
    <property type="term" value="C:plasma membrane"/>
    <property type="evidence" value="ECO:0007669"/>
    <property type="project" value="TreeGrafter"/>
</dbReference>
<dbReference type="SUPFAM" id="SSF56601">
    <property type="entry name" value="beta-lactamase/transpeptidase-like"/>
    <property type="match status" value="1"/>
</dbReference>
<dbReference type="InterPro" id="IPR001460">
    <property type="entry name" value="PCN-bd_Tpept"/>
</dbReference>
<proteinExistence type="predicted"/>
<dbReference type="Gene3D" id="3.90.1310.10">
    <property type="entry name" value="Penicillin-binding protein 2a (Domain 2)"/>
    <property type="match status" value="1"/>
</dbReference>
<dbReference type="SUPFAM" id="SSF56519">
    <property type="entry name" value="Penicillin binding protein dimerisation domain"/>
    <property type="match status" value="1"/>
</dbReference>
<dbReference type="Pfam" id="PF00905">
    <property type="entry name" value="Transpeptidase"/>
    <property type="match status" value="1"/>
</dbReference>
<feature type="domain" description="Penicillin-binding protein dimerisation" evidence="7">
    <location>
        <begin position="92"/>
        <end position="200"/>
    </location>
</feature>
<keyword evidence="2" id="KW-0121">Carboxypeptidase</keyword>
<evidence type="ECO:0000313" key="8">
    <source>
        <dbReference type="EMBL" id="VCU06917.1"/>
    </source>
</evidence>
<feature type="compositionally biased region" description="Pro residues" evidence="4">
    <location>
        <begin position="1"/>
        <end position="13"/>
    </location>
</feature>
<dbReference type="InterPro" id="IPR050515">
    <property type="entry name" value="Beta-lactam/transpept"/>
</dbReference>
<dbReference type="AlphaFoldDB" id="A0A447CP24"/>
<keyword evidence="2" id="KW-0645">Protease</keyword>
<sequence length="633" mass="68517">MTGAPPPADPIAVPPVAEDATPREPWHRRVIQSLLYSRNADRSRKTRARIGLAVAVFAGIYAIIGGRLVLYAVAPDSHAGRRGGGSDAVATARPDILDRNGEILATDVRMPSLFAEPRRLIDADEAVELLTAVMPDLDTGELRDRLGSKRGFAWLKREISPQQQREVHRLGIPGVGFLNENKRIYPNGREVSHLIGHVNIDNQGIAGLEKWLDTNGLADLHRAGFASDRQQEPLRLAVDLRVQHAMHDELGQAREKFKAKAAAGVVLDVRTGEIVALVSHPDYDPNNPKEALDPNRMNRLTTGVFEMGSTFKALTVAMTLDAGKMSLGSSVDARGALHWGKFRISDYHAQNRVLSVPEVFTYSSNVGAAKMALAVGVEHHKQWLRKMGQLDRLRTELPESAEPIVPKRWGELNTITISFGHGLSVAPLQALMGLAATVNGGLLIPPTFLKRSEEEARSLARRVLKPETSTAMRYLMRLNAEKGSASKANVPGYYVGGKTGTAEKVVGGRYSKTKLLTDFVAVLPSDQPRYIILIMLDEPQGLPETHGYATAGWNAAPVAAKVITRVAPLLGLEPRFDLPVAEQLILGRGSRPAADVTSSTTRREARATGGAPSTAAPPKPPADIRPAGTTPAR</sequence>
<dbReference type="GO" id="GO:0071555">
    <property type="term" value="P:cell wall organization"/>
    <property type="evidence" value="ECO:0007669"/>
    <property type="project" value="TreeGrafter"/>
</dbReference>
<dbReference type="PANTHER" id="PTHR30627">
    <property type="entry name" value="PEPTIDOGLYCAN D,D-TRANSPEPTIDASE"/>
    <property type="match status" value="1"/>
</dbReference>
<evidence type="ECO:0000259" key="7">
    <source>
        <dbReference type="Pfam" id="PF03717"/>
    </source>
</evidence>
<evidence type="ECO:0000256" key="1">
    <source>
        <dbReference type="ARBA" id="ARBA00004370"/>
    </source>
</evidence>
<dbReference type="Gene3D" id="3.30.450.330">
    <property type="match status" value="1"/>
</dbReference>
<evidence type="ECO:0000259" key="6">
    <source>
        <dbReference type="Pfam" id="PF00905"/>
    </source>
</evidence>
<evidence type="ECO:0000256" key="5">
    <source>
        <dbReference type="SAM" id="Phobius"/>
    </source>
</evidence>
<comment type="caution">
    <text evidence="8">The sequence shown here is derived from an EMBL/GenBank/DDBJ whole genome shotgun (WGS) entry which is preliminary data.</text>
</comment>
<dbReference type="OrthoDB" id="9789078at2"/>
<feature type="region of interest" description="Disordered" evidence="4">
    <location>
        <begin position="589"/>
        <end position="633"/>
    </location>
</feature>
<dbReference type="InterPro" id="IPR036138">
    <property type="entry name" value="PBP_dimer_sf"/>
</dbReference>